<accession>A0A9Q0HFQ9</accession>
<evidence type="ECO:0000313" key="2">
    <source>
        <dbReference type="Proteomes" id="UP001141806"/>
    </source>
</evidence>
<protein>
    <submittedName>
        <fullName evidence="1">Uncharacterized protein</fullName>
    </submittedName>
</protein>
<dbReference type="OrthoDB" id="1262810at2759"/>
<keyword evidence="2" id="KW-1185">Reference proteome</keyword>
<dbReference type="AlphaFoldDB" id="A0A9Q0HFQ9"/>
<proteinExistence type="predicted"/>
<dbReference type="EMBL" id="JAMYWD010000008">
    <property type="protein sequence ID" value="KAJ4963177.1"/>
    <property type="molecule type" value="Genomic_DNA"/>
</dbReference>
<gene>
    <name evidence="1" type="ORF">NE237_023116</name>
</gene>
<comment type="caution">
    <text evidence="1">The sequence shown here is derived from an EMBL/GenBank/DDBJ whole genome shotgun (WGS) entry which is preliminary data.</text>
</comment>
<evidence type="ECO:0000313" key="1">
    <source>
        <dbReference type="EMBL" id="KAJ4963177.1"/>
    </source>
</evidence>
<reference evidence="1" key="1">
    <citation type="journal article" date="2023" name="Plant J.">
        <title>The genome of the king protea, Protea cynaroides.</title>
        <authorList>
            <person name="Chang J."/>
            <person name="Duong T.A."/>
            <person name="Schoeman C."/>
            <person name="Ma X."/>
            <person name="Roodt D."/>
            <person name="Barker N."/>
            <person name="Li Z."/>
            <person name="Van de Peer Y."/>
            <person name="Mizrachi E."/>
        </authorList>
    </citation>
    <scope>NUCLEOTIDE SEQUENCE</scope>
    <source>
        <tissue evidence="1">Young leaves</tissue>
    </source>
</reference>
<name>A0A9Q0HFQ9_9MAGN</name>
<organism evidence="1 2">
    <name type="scientific">Protea cynaroides</name>
    <dbReference type="NCBI Taxonomy" id="273540"/>
    <lineage>
        <taxon>Eukaryota</taxon>
        <taxon>Viridiplantae</taxon>
        <taxon>Streptophyta</taxon>
        <taxon>Embryophyta</taxon>
        <taxon>Tracheophyta</taxon>
        <taxon>Spermatophyta</taxon>
        <taxon>Magnoliopsida</taxon>
        <taxon>Proteales</taxon>
        <taxon>Proteaceae</taxon>
        <taxon>Protea</taxon>
    </lineage>
</organism>
<dbReference type="InterPro" id="IPR052957">
    <property type="entry name" value="Auxin_embryo_med"/>
</dbReference>
<sequence length="110" mass="12772">MATEKYFRKQFQGQFEGLYQAIKNLSAELYAKDVHFLVELIQNAEDNEYWEGVKVSLEFIIISRDITATGAPCYVNWLEDRPLVNGDDNLETLANEVETYMKDVICLQKK</sequence>
<dbReference type="Proteomes" id="UP001141806">
    <property type="component" value="Unassembled WGS sequence"/>
</dbReference>
<dbReference type="PANTHER" id="PTHR32387">
    <property type="entry name" value="WU:FJ29H11"/>
    <property type="match status" value="1"/>
</dbReference>
<dbReference type="PANTHER" id="PTHR32387:SF3">
    <property type="entry name" value="ATP_DNA BINDING PROTEIN"/>
    <property type="match status" value="1"/>
</dbReference>